<feature type="non-terminal residue" evidence="1">
    <location>
        <position position="1"/>
    </location>
</feature>
<protein>
    <submittedName>
        <fullName evidence="1">Uncharacterized protein</fullName>
    </submittedName>
</protein>
<dbReference type="EMBL" id="BARW01030117">
    <property type="protein sequence ID" value="GAJ03284.1"/>
    <property type="molecule type" value="Genomic_DNA"/>
</dbReference>
<sequence length="30" mass="3362">KFTVDELTSIITPFRSIKVIEIGVLSNNNL</sequence>
<comment type="caution">
    <text evidence="1">The sequence shown here is derived from an EMBL/GenBank/DDBJ whole genome shotgun (WGS) entry which is preliminary data.</text>
</comment>
<accession>X1TDE1</accession>
<evidence type="ECO:0000313" key="1">
    <source>
        <dbReference type="EMBL" id="GAJ03284.1"/>
    </source>
</evidence>
<gene>
    <name evidence="1" type="ORF">S12H4_48227</name>
</gene>
<proteinExistence type="predicted"/>
<name>X1TDE1_9ZZZZ</name>
<dbReference type="AlphaFoldDB" id="X1TDE1"/>
<organism evidence="1">
    <name type="scientific">marine sediment metagenome</name>
    <dbReference type="NCBI Taxonomy" id="412755"/>
    <lineage>
        <taxon>unclassified sequences</taxon>
        <taxon>metagenomes</taxon>
        <taxon>ecological metagenomes</taxon>
    </lineage>
</organism>
<reference evidence="1" key="1">
    <citation type="journal article" date="2014" name="Front. Microbiol.">
        <title>High frequency of phylogenetically diverse reductive dehalogenase-homologous genes in deep subseafloor sedimentary metagenomes.</title>
        <authorList>
            <person name="Kawai M."/>
            <person name="Futagami T."/>
            <person name="Toyoda A."/>
            <person name="Takaki Y."/>
            <person name="Nishi S."/>
            <person name="Hori S."/>
            <person name="Arai W."/>
            <person name="Tsubouchi T."/>
            <person name="Morono Y."/>
            <person name="Uchiyama I."/>
            <person name="Ito T."/>
            <person name="Fujiyama A."/>
            <person name="Inagaki F."/>
            <person name="Takami H."/>
        </authorList>
    </citation>
    <scope>NUCLEOTIDE SEQUENCE</scope>
    <source>
        <strain evidence="1">Expedition CK06-06</strain>
    </source>
</reference>